<evidence type="ECO:0000259" key="2">
    <source>
        <dbReference type="Pfam" id="PF12560"/>
    </source>
</evidence>
<feature type="domain" description="RAG1 importin-binding" evidence="2">
    <location>
        <begin position="33"/>
        <end position="117"/>
    </location>
</feature>
<organism evidence="3 4">
    <name type="scientific">Mytilus edulis</name>
    <name type="common">Blue mussel</name>
    <dbReference type="NCBI Taxonomy" id="6550"/>
    <lineage>
        <taxon>Eukaryota</taxon>
        <taxon>Metazoa</taxon>
        <taxon>Spiralia</taxon>
        <taxon>Lophotrochozoa</taxon>
        <taxon>Mollusca</taxon>
        <taxon>Bivalvia</taxon>
        <taxon>Autobranchia</taxon>
        <taxon>Pteriomorphia</taxon>
        <taxon>Mytilida</taxon>
        <taxon>Mytiloidea</taxon>
        <taxon>Mytilidae</taxon>
        <taxon>Mytilinae</taxon>
        <taxon>Mytilus</taxon>
    </lineage>
</organism>
<accession>A0A8S3TXP7</accession>
<evidence type="ECO:0000313" key="4">
    <source>
        <dbReference type="Proteomes" id="UP000683360"/>
    </source>
</evidence>
<comment type="caution">
    <text evidence="3">The sequence shown here is derived from an EMBL/GenBank/DDBJ whole genome shotgun (WGS) entry which is preliminary data.</text>
</comment>
<evidence type="ECO:0000313" key="3">
    <source>
        <dbReference type="EMBL" id="CAG2236053.1"/>
    </source>
</evidence>
<reference evidence="3" key="1">
    <citation type="submission" date="2021-03" db="EMBL/GenBank/DDBJ databases">
        <authorList>
            <person name="Bekaert M."/>
        </authorList>
    </citation>
    <scope>NUCLEOTIDE SEQUENCE</scope>
</reference>
<dbReference type="InterPro" id="IPR035714">
    <property type="entry name" value="RAG1_imp-bd"/>
</dbReference>
<keyword evidence="4" id="KW-1185">Reference proteome</keyword>
<dbReference type="OrthoDB" id="5971732at2759"/>
<feature type="region of interest" description="Disordered" evidence="1">
    <location>
        <begin position="104"/>
        <end position="128"/>
    </location>
</feature>
<proteinExistence type="predicted"/>
<protein>
    <recommendedName>
        <fullName evidence="2">RAG1 importin-binding domain-containing protein</fullName>
    </recommendedName>
</protein>
<dbReference type="EMBL" id="CAJPWZ010002338">
    <property type="protein sequence ID" value="CAG2236053.1"/>
    <property type="molecule type" value="Genomic_DNA"/>
</dbReference>
<evidence type="ECO:0000256" key="1">
    <source>
        <dbReference type="SAM" id="MobiDB-lite"/>
    </source>
</evidence>
<gene>
    <name evidence="3" type="ORF">MEDL_48574</name>
</gene>
<dbReference type="Pfam" id="PF12560">
    <property type="entry name" value="RAG1_imp_bd"/>
    <property type="match status" value="1"/>
</dbReference>
<dbReference type="Proteomes" id="UP000683360">
    <property type="component" value="Unassembled WGS sequence"/>
</dbReference>
<sequence>MSVVDKNHMKILKDMCRLCNESINQRKRYHKINFAEEIFVLMRIDVKNETEQVHPQFLCNNCSRNLYRYRDTKDIHSDLNLSPKTFVPHSEECEICELRKIPNRGRPKKRKTRDALFDPSSRTTLLPDKNDVNFAHHTIVPDAKSQNESDWTDANAPKNLENLSLIPEETWLTPSSSKSPDLLITATGQTLNPSNDTNFSNQSYISDMSDDVSQEVSLWSSLKTFELPVSNLPTEQITSCGLIGADNLSLIGSVNDDKITTNDNYVFQNSQEIATEMKDHFDQSTFESKDQYDAEPFDSYLIDLAEAGEQEFGSNIFDAENISPHIDADSLMEELKVLILNTPNSQIESLLFKLLDIMPPETMNLLCNCIGRKQKKNISADAESFSLLYKDMIAMSNFSVIKWLTFRDKSVLSYLLGILGNEISESVPIDLERLFSSDLLSVSRALEQLYALSNKKLISPVSFLMSISAYAFTGSKVVVDMIDNTNPSGHYKTIANWLKYQGSQLPVIPACDLMNVFDNEQVIGKTYSIKPHNKVAISVITNKGYVKLLMKEKYSM</sequence>
<dbReference type="AlphaFoldDB" id="A0A8S3TXP7"/>
<name>A0A8S3TXP7_MYTED</name>